<dbReference type="PANTHER" id="PTHR31311">
    <property type="entry name" value="XYLOGLUCAN 6-XYLOSYLTRANSFERASE 5-RELATED-RELATED"/>
    <property type="match status" value="1"/>
</dbReference>
<evidence type="ECO:0000256" key="9">
    <source>
        <dbReference type="ARBA" id="ARBA00023136"/>
    </source>
</evidence>
<keyword evidence="3" id="KW-0328">Glycosyltransferase</keyword>
<dbReference type="AlphaFoldDB" id="A0AAD4J087"/>
<reference evidence="12 13" key="1">
    <citation type="journal article" date="2021" name="Nat. Commun.">
        <title>Incipient diploidization of the medicinal plant Perilla within 10,000 years.</title>
        <authorList>
            <person name="Zhang Y."/>
            <person name="Shen Q."/>
            <person name="Leng L."/>
            <person name="Zhang D."/>
            <person name="Chen S."/>
            <person name="Shi Y."/>
            <person name="Ning Z."/>
            <person name="Chen S."/>
        </authorList>
    </citation>
    <scope>NUCLEOTIDE SEQUENCE [LARGE SCALE GENOMIC DNA]</scope>
    <source>
        <strain evidence="13">cv. PC099</strain>
    </source>
</reference>
<evidence type="ECO:0000256" key="2">
    <source>
        <dbReference type="ARBA" id="ARBA00005664"/>
    </source>
</evidence>
<evidence type="ECO:0000256" key="4">
    <source>
        <dbReference type="ARBA" id="ARBA00022679"/>
    </source>
</evidence>
<dbReference type="GO" id="GO:0005768">
    <property type="term" value="C:endosome"/>
    <property type="evidence" value="ECO:0007669"/>
    <property type="project" value="TreeGrafter"/>
</dbReference>
<keyword evidence="4 12" id="KW-0808">Transferase</keyword>
<name>A0AAD4J087_PERFH</name>
<evidence type="ECO:0000256" key="8">
    <source>
        <dbReference type="ARBA" id="ARBA00023034"/>
    </source>
</evidence>
<dbReference type="Gene3D" id="3.90.550.10">
    <property type="entry name" value="Spore Coat Polysaccharide Biosynthesis Protein SpsA, Chain A"/>
    <property type="match status" value="1"/>
</dbReference>
<keyword evidence="6" id="KW-0735">Signal-anchor</keyword>
<comment type="caution">
    <text evidence="12">The sequence shown here is derived from an EMBL/GenBank/DDBJ whole genome shotgun (WGS) entry which is preliminary data.</text>
</comment>
<evidence type="ECO:0000256" key="1">
    <source>
        <dbReference type="ARBA" id="ARBA00004323"/>
    </source>
</evidence>
<dbReference type="GO" id="GO:0009969">
    <property type="term" value="P:xyloglucan biosynthetic process"/>
    <property type="evidence" value="ECO:0007669"/>
    <property type="project" value="TreeGrafter"/>
</dbReference>
<dbReference type="GO" id="GO:0005802">
    <property type="term" value="C:trans-Golgi network"/>
    <property type="evidence" value="ECO:0007669"/>
    <property type="project" value="TreeGrafter"/>
</dbReference>
<keyword evidence="9" id="KW-0472">Membrane</keyword>
<evidence type="ECO:0000256" key="5">
    <source>
        <dbReference type="ARBA" id="ARBA00022692"/>
    </source>
</evidence>
<dbReference type="GO" id="GO:0016758">
    <property type="term" value="F:hexosyltransferase activity"/>
    <property type="evidence" value="ECO:0007669"/>
    <property type="project" value="TreeGrafter"/>
</dbReference>
<comment type="similarity">
    <text evidence="2">Belongs to the glycosyltransferase 34 family.</text>
</comment>
<evidence type="ECO:0000256" key="11">
    <source>
        <dbReference type="SAM" id="MobiDB-lite"/>
    </source>
</evidence>
<keyword evidence="13" id="KW-1185">Reference proteome</keyword>
<dbReference type="Proteomes" id="UP001190926">
    <property type="component" value="Unassembled WGS sequence"/>
</dbReference>
<gene>
    <name evidence="12" type="ORF">C2S53_018825</name>
</gene>
<dbReference type="FunFam" id="3.90.550.10:FF:000101">
    <property type="entry name" value="Probable glycosyltransferase 5"/>
    <property type="match status" value="1"/>
</dbReference>
<keyword evidence="10" id="KW-0325">Glycoprotein</keyword>
<evidence type="ECO:0000313" key="13">
    <source>
        <dbReference type="Proteomes" id="UP001190926"/>
    </source>
</evidence>
<accession>A0AAD4J087</accession>
<keyword evidence="5" id="KW-0812">Transmembrane</keyword>
<feature type="region of interest" description="Disordered" evidence="11">
    <location>
        <begin position="1"/>
        <end position="31"/>
    </location>
</feature>
<evidence type="ECO:0000256" key="7">
    <source>
        <dbReference type="ARBA" id="ARBA00022989"/>
    </source>
</evidence>
<comment type="subcellular location">
    <subcellularLocation>
        <location evidence="1">Golgi apparatus membrane</location>
        <topology evidence="1">Single-pass type II membrane protein</topology>
    </subcellularLocation>
</comment>
<dbReference type="EMBL" id="SDAM02000350">
    <property type="protein sequence ID" value="KAH6824385.1"/>
    <property type="molecule type" value="Genomic_DNA"/>
</dbReference>
<dbReference type="InterPro" id="IPR008630">
    <property type="entry name" value="Glyco_trans_34"/>
</dbReference>
<dbReference type="PANTHER" id="PTHR31311:SF44">
    <property type="entry name" value="GLYCOSYLTRANSFERASE 2-RELATED"/>
    <property type="match status" value="1"/>
</dbReference>
<evidence type="ECO:0000313" key="12">
    <source>
        <dbReference type="EMBL" id="KAH6824385.1"/>
    </source>
</evidence>
<evidence type="ECO:0000256" key="6">
    <source>
        <dbReference type="ARBA" id="ARBA00022968"/>
    </source>
</evidence>
<proteinExistence type="inferred from homology"/>
<dbReference type="Pfam" id="PF05637">
    <property type="entry name" value="Glyco_transf_34"/>
    <property type="match status" value="1"/>
</dbReference>
<feature type="compositionally biased region" description="Polar residues" evidence="11">
    <location>
        <begin position="1"/>
        <end position="26"/>
    </location>
</feature>
<organism evidence="12 13">
    <name type="scientific">Perilla frutescens var. hirtella</name>
    <name type="common">Perilla citriodora</name>
    <name type="synonym">Perilla setoyensis</name>
    <dbReference type="NCBI Taxonomy" id="608512"/>
    <lineage>
        <taxon>Eukaryota</taxon>
        <taxon>Viridiplantae</taxon>
        <taxon>Streptophyta</taxon>
        <taxon>Embryophyta</taxon>
        <taxon>Tracheophyta</taxon>
        <taxon>Spermatophyta</taxon>
        <taxon>Magnoliopsida</taxon>
        <taxon>eudicotyledons</taxon>
        <taxon>Gunneridae</taxon>
        <taxon>Pentapetalae</taxon>
        <taxon>asterids</taxon>
        <taxon>lamiids</taxon>
        <taxon>Lamiales</taxon>
        <taxon>Lamiaceae</taxon>
        <taxon>Nepetoideae</taxon>
        <taxon>Elsholtzieae</taxon>
        <taxon>Perilla</taxon>
    </lineage>
</organism>
<keyword evidence="7" id="KW-1133">Transmembrane helix</keyword>
<keyword evidence="8" id="KW-0333">Golgi apparatus</keyword>
<protein>
    <submittedName>
        <fullName evidence="12">Galactosyl transferase GMA12/MNN10 family protein</fullName>
    </submittedName>
</protein>
<dbReference type="InterPro" id="IPR029044">
    <property type="entry name" value="Nucleotide-diphossugar_trans"/>
</dbReference>
<dbReference type="GO" id="GO:0000139">
    <property type="term" value="C:Golgi membrane"/>
    <property type="evidence" value="ECO:0007669"/>
    <property type="project" value="UniProtKB-SubCell"/>
</dbReference>
<sequence>MGVESTNSTQKRSSTALPQTAATDNSGGRGRAAALLHKGRQANKTFNNVKITILCGFVTILVLRGTIGISNLVSFEADAESQHLIEETKRIVAAIRSDDEPLDSDSVSEFSNPNSSFVLGPKITKWDEDKKLWRRRNPQFPYFINGRPKIILVTGSPPNPCQNAIGDHYMLKFLKNKIDYCRIHGIEIVYNMAHSDMEMAGHWEKLPLMRRLMLAHPEAEWIWWMDSDALFTDMVFEVPFHRYRSSNLIIHGYPDMLFKEKSWIALNTGSFLLRNCQWSLDLLDAWAPMGPRGLPREEAGKILTDNLKGRPAFEADDQSALIYLLISQKERWMNMVAVESSYFLHGFWEGLVDRYEEMLEKYHPGFGDERWPFVTHFVGCRPCASYGDYPVKRCLKSMERAFNFADNQVLNLYGFRHRGLVSPSIKRIRNESDRPLVNVDEFGIRNSLRGNRGSKG</sequence>
<evidence type="ECO:0000256" key="3">
    <source>
        <dbReference type="ARBA" id="ARBA00022676"/>
    </source>
</evidence>
<evidence type="ECO:0000256" key="10">
    <source>
        <dbReference type="ARBA" id="ARBA00023180"/>
    </source>
</evidence>